<accession>A0A0D6EUP4</accession>
<dbReference type="OrthoDB" id="8673369at2"/>
<organism evidence="2 3">
    <name type="scientific">Candidatus Methylopumilus planktonicus</name>
    <dbReference type="NCBI Taxonomy" id="1581557"/>
    <lineage>
        <taxon>Bacteria</taxon>
        <taxon>Pseudomonadati</taxon>
        <taxon>Pseudomonadota</taxon>
        <taxon>Betaproteobacteria</taxon>
        <taxon>Nitrosomonadales</taxon>
        <taxon>Methylophilaceae</taxon>
        <taxon>Candidatus Methylopumilus</taxon>
    </lineage>
</organism>
<protein>
    <submittedName>
        <fullName evidence="2">Uncharacterized protein</fullName>
    </submittedName>
</protein>
<dbReference type="PANTHER" id="PTHR34859:SF2">
    <property type="entry name" value="LYSM DOMAIN-CONTAINING PROTEIN"/>
    <property type="match status" value="1"/>
</dbReference>
<dbReference type="RefSeq" id="WP_156157773.1">
    <property type="nucleotide sequence ID" value="NZ_LN827929.1"/>
</dbReference>
<dbReference type="PANTHER" id="PTHR34859">
    <property type="entry name" value="UNNAMED PRODUCT"/>
    <property type="match status" value="1"/>
</dbReference>
<keyword evidence="3" id="KW-1185">Reference proteome</keyword>
<reference evidence="3" key="1">
    <citation type="submission" date="2014-12" db="EMBL/GenBank/DDBJ databases">
        <authorList>
            <person name="Salcher M.M."/>
        </authorList>
    </citation>
    <scope>NUCLEOTIDE SEQUENCE [LARGE SCALE GENOMIC DNA]</scope>
    <source>
        <strain evidence="3">MMS-10A-171</strain>
    </source>
</reference>
<keyword evidence="1" id="KW-0732">Signal</keyword>
<gene>
    <name evidence="2" type="ORF">BN1208_0540</name>
</gene>
<proteinExistence type="predicted"/>
<dbReference type="KEGG" id="mbat:BN1208_0540"/>
<dbReference type="EMBL" id="LN827929">
    <property type="protein sequence ID" value="CEZ19430.1"/>
    <property type="molecule type" value="Genomic_DNA"/>
</dbReference>
<dbReference type="Proteomes" id="UP000064007">
    <property type="component" value="Chromosome 1"/>
</dbReference>
<dbReference type="HOGENOM" id="CLU_806106_0_0_4"/>
<feature type="chain" id="PRO_5002303467" evidence="1">
    <location>
        <begin position="24"/>
        <end position="344"/>
    </location>
</feature>
<feature type="signal peptide" evidence="1">
    <location>
        <begin position="1"/>
        <end position="23"/>
    </location>
</feature>
<evidence type="ECO:0000313" key="2">
    <source>
        <dbReference type="EMBL" id="CEZ19430.1"/>
    </source>
</evidence>
<dbReference type="AlphaFoldDB" id="A0A0D6EUP4"/>
<evidence type="ECO:0000256" key="1">
    <source>
        <dbReference type="SAM" id="SignalP"/>
    </source>
</evidence>
<evidence type="ECO:0000313" key="3">
    <source>
        <dbReference type="Proteomes" id="UP000064007"/>
    </source>
</evidence>
<name>A0A0D6EUP4_9PROT</name>
<sequence length="344" mass="36270">MMKLSKLFLCLTLLLGFNFNALADNSKGDYFWNGKNYGRGAGQAAPLKCDGGSEMNGGLCYNSCRDGYHGVGPVCWLNQASYGRGAGSIPHLVKFKQVCRDGKHMEDGMCYVPCRGGFHGVGPVCHADSSGSYGRGGGHAAKLICDGGKEMDAGLCYKSCRAGFTGKGPVCWGTAPAGYHSCGMGVAINESVCASVTESQVQAVAELIAFGVTMGGSGAAKVAIKDATRIEEGEKAASIMGKFFKSLEGKLKELNDVTKPVTNTLADLKAEYKNFLSPEVKRQIKAANFTFAAGNASLQLFLDSQQNLDEVTMLTLVRDLASLTSLVDPSPVSDVISAYAYPAL</sequence>